<gene>
    <name evidence="2" type="ORF">B0H66DRAFT_591970</name>
</gene>
<dbReference type="Proteomes" id="UP001283341">
    <property type="component" value="Unassembled WGS sequence"/>
</dbReference>
<dbReference type="EMBL" id="JAUEDM010000004">
    <property type="protein sequence ID" value="KAK3319416.1"/>
    <property type="molecule type" value="Genomic_DNA"/>
</dbReference>
<organism evidence="2 3">
    <name type="scientific">Apodospora peruviana</name>
    <dbReference type="NCBI Taxonomy" id="516989"/>
    <lineage>
        <taxon>Eukaryota</taxon>
        <taxon>Fungi</taxon>
        <taxon>Dikarya</taxon>
        <taxon>Ascomycota</taxon>
        <taxon>Pezizomycotina</taxon>
        <taxon>Sordariomycetes</taxon>
        <taxon>Sordariomycetidae</taxon>
        <taxon>Sordariales</taxon>
        <taxon>Lasiosphaeriaceae</taxon>
        <taxon>Apodospora</taxon>
    </lineage>
</organism>
<proteinExistence type="predicted"/>
<comment type="caution">
    <text evidence="2">The sequence shown here is derived from an EMBL/GenBank/DDBJ whole genome shotgun (WGS) entry which is preliminary data.</text>
</comment>
<dbReference type="AlphaFoldDB" id="A0AAE0I831"/>
<reference evidence="2" key="1">
    <citation type="journal article" date="2023" name="Mol. Phylogenet. Evol.">
        <title>Genome-scale phylogeny and comparative genomics of the fungal order Sordariales.</title>
        <authorList>
            <person name="Hensen N."/>
            <person name="Bonometti L."/>
            <person name="Westerberg I."/>
            <person name="Brannstrom I.O."/>
            <person name="Guillou S."/>
            <person name="Cros-Aarteil S."/>
            <person name="Calhoun S."/>
            <person name="Haridas S."/>
            <person name="Kuo A."/>
            <person name="Mondo S."/>
            <person name="Pangilinan J."/>
            <person name="Riley R."/>
            <person name="LaButti K."/>
            <person name="Andreopoulos B."/>
            <person name="Lipzen A."/>
            <person name="Chen C."/>
            <person name="Yan M."/>
            <person name="Daum C."/>
            <person name="Ng V."/>
            <person name="Clum A."/>
            <person name="Steindorff A."/>
            <person name="Ohm R.A."/>
            <person name="Martin F."/>
            <person name="Silar P."/>
            <person name="Natvig D.O."/>
            <person name="Lalanne C."/>
            <person name="Gautier V."/>
            <person name="Ament-Velasquez S.L."/>
            <person name="Kruys A."/>
            <person name="Hutchinson M.I."/>
            <person name="Powell A.J."/>
            <person name="Barry K."/>
            <person name="Miller A.N."/>
            <person name="Grigoriev I.V."/>
            <person name="Debuchy R."/>
            <person name="Gladieux P."/>
            <person name="Hiltunen Thoren M."/>
            <person name="Johannesson H."/>
        </authorList>
    </citation>
    <scope>NUCLEOTIDE SEQUENCE</scope>
    <source>
        <strain evidence="2">CBS 118394</strain>
    </source>
</reference>
<name>A0AAE0I831_9PEZI</name>
<evidence type="ECO:0000313" key="3">
    <source>
        <dbReference type="Proteomes" id="UP001283341"/>
    </source>
</evidence>
<feature type="compositionally biased region" description="Basic and acidic residues" evidence="1">
    <location>
        <begin position="143"/>
        <end position="153"/>
    </location>
</feature>
<keyword evidence="3" id="KW-1185">Reference proteome</keyword>
<evidence type="ECO:0000313" key="2">
    <source>
        <dbReference type="EMBL" id="KAK3319416.1"/>
    </source>
</evidence>
<evidence type="ECO:0000256" key="1">
    <source>
        <dbReference type="SAM" id="MobiDB-lite"/>
    </source>
</evidence>
<protein>
    <submittedName>
        <fullName evidence="2">Uncharacterized protein</fullName>
    </submittedName>
</protein>
<feature type="region of interest" description="Disordered" evidence="1">
    <location>
        <begin position="143"/>
        <end position="165"/>
    </location>
</feature>
<accession>A0AAE0I831</accession>
<reference evidence="2" key="2">
    <citation type="submission" date="2023-06" db="EMBL/GenBank/DDBJ databases">
        <authorList>
            <consortium name="Lawrence Berkeley National Laboratory"/>
            <person name="Haridas S."/>
            <person name="Hensen N."/>
            <person name="Bonometti L."/>
            <person name="Westerberg I."/>
            <person name="Brannstrom I.O."/>
            <person name="Guillou S."/>
            <person name="Cros-Aarteil S."/>
            <person name="Calhoun S."/>
            <person name="Kuo A."/>
            <person name="Mondo S."/>
            <person name="Pangilinan J."/>
            <person name="Riley R."/>
            <person name="Labutti K."/>
            <person name="Andreopoulos B."/>
            <person name="Lipzen A."/>
            <person name="Chen C."/>
            <person name="Yanf M."/>
            <person name="Daum C."/>
            <person name="Ng V."/>
            <person name="Clum A."/>
            <person name="Steindorff A."/>
            <person name="Ohm R."/>
            <person name="Martin F."/>
            <person name="Silar P."/>
            <person name="Natvig D."/>
            <person name="Lalanne C."/>
            <person name="Gautier V."/>
            <person name="Ament-Velasquez S.L."/>
            <person name="Kruys A."/>
            <person name="Hutchinson M.I."/>
            <person name="Powell A.J."/>
            <person name="Barry K."/>
            <person name="Miller A.N."/>
            <person name="Grigoriev I.V."/>
            <person name="Debuchy R."/>
            <person name="Gladieux P."/>
            <person name="Thoren M.H."/>
            <person name="Johannesson H."/>
        </authorList>
    </citation>
    <scope>NUCLEOTIDE SEQUENCE</scope>
    <source>
        <strain evidence="2">CBS 118394</strain>
    </source>
</reference>
<sequence length="222" mass="24948">METFTASSQRLLTIASTFQDTGLLIASAGRCSSRQRRLRLREITIFVRHFPRTHGDSQWNLAWRTHLSCARMMSFPFGTRVDPDWNGCTTPSKNLHRIQHFTAAMCAFFGLPKRNLAPWSKLPAGGDSMATLSLLYRDWETKTQRGNERRGSEEVEPADATTEMQTHDSIRSSLLHSFPLAGARILLVRVSSGPLPKSLQSLCKANNDMPSTERKPVLTAFN</sequence>